<organism evidence="1 2">
    <name type="scientific">Actinomyces ruminicola</name>
    <dbReference type="NCBI Taxonomy" id="332524"/>
    <lineage>
        <taxon>Bacteria</taxon>
        <taxon>Bacillati</taxon>
        <taxon>Actinomycetota</taxon>
        <taxon>Actinomycetes</taxon>
        <taxon>Actinomycetales</taxon>
        <taxon>Actinomycetaceae</taxon>
        <taxon>Actinomyces</taxon>
    </lineage>
</organism>
<sequence>MRPEHPHTRPDVSADVFDHRRREDGEHVGYIEMRPDGSFVPYDLLWTPRGADLELDEAEAVLDEIGLRLLAQDWLLAEDAGTDDGTIWVPVRISEIHRDRVVVARVAHELSGRVAKAVTWAGAVELELPTARLRPAR</sequence>
<dbReference type="EMBL" id="FNIM01000002">
    <property type="protein sequence ID" value="SDN37383.1"/>
    <property type="molecule type" value="Genomic_DNA"/>
</dbReference>
<dbReference type="AlphaFoldDB" id="A0A1H0AWH1"/>
<evidence type="ECO:0000313" key="2">
    <source>
        <dbReference type="Proteomes" id="UP000198541"/>
    </source>
</evidence>
<evidence type="ECO:0000313" key="1">
    <source>
        <dbReference type="EMBL" id="SDN37383.1"/>
    </source>
</evidence>
<dbReference type="RefSeq" id="WP_092533874.1">
    <property type="nucleotide sequence ID" value="NZ_FNIM01000002.1"/>
</dbReference>
<proteinExistence type="predicted"/>
<accession>A0A1H0AWH1</accession>
<name>A0A1H0AWH1_9ACTO</name>
<dbReference type="Proteomes" id="UP000198541">
    <property type="component" value="Unassembled WGS sequence"/>
</dbReference>
<gene>
    <name evidence="1" type="ORF">SAMN05216355_102159</name>
</gene>
<keyword evidence="2" id="KW-1185">Reference proteome</keyword>
<reference evidence="2" key="1">
    <citation type="submission" date="2016-10" db="EMBL/GenBank/DDBJ databases">
        <authorList>
            <person name="Varghese N."/>
            <person name="Submissions S."/>
        </authorList>
    </citation>
    <scope>NUCLEOTIDE SEQUENCE [LARGE SCALE GENOMIC DNA]</scope>
    <source>
        <strain evidence="2">DSM 27982</strain>
    </source>
</reference>
<protein>
    <submittedName>
        <fullName evidence="1">Uncharacterized protein</fullName>
    </submittedName>
</protein>